<dbReference type="EMBL" id="KZ613939">
    <property type="protein sequence ID" value="PMD46027.1"/>
    <property type="molecule type" value="Genomic_DNA"/>
</dbReference>
<dbReference type="Proteomes" id="UP000235786">
    <property type="component" value="Unassembled WGS sequence"/>
</dbReference>
<dbReference type="InterPro" id="IPR045518">
    <property type="entry name" value="2EXR"/>
</dbReference>
<reference evidence="2 3" key="1">
    <citation type="submission" date="2016-04" db="EMBL/GenBank/DDBJ databases">
        <title>A degradative enzymes factory behind the ericoid mycorrhizal symbiosis.</title>
        <authorList>
            <consortium name="DOE Joint Genome Institute"/>
            <person name="Martino E."/>
            <person name="Morin E."/>
            <person name="Grelet G."/>
            <person name="Kuo A."/>
            <person name="Kohler A."/>
            <person name="Daghino S."/>
            <person name="Barry K."/>
            <person name="Choi C."/>
            <person name="Cichocki N."/>
            <person name="Clum A."/>
            <person name="Copeland A."/>
            <person name="Hainaut M."/>
            <person name="Haridas S."/>
            <person name="Labutti K."/>
            <person name="Lindquist E."/>
            <person name="Lipzen A."/>
            <person name="Khouja H.-R."/>
            <person name="Murat C."/>
            <person name="Ohm R."/>
            <person name="Olson A."/>
            <person name="Spatafora J."/>
            <person name="Veneault-Fourrey C."/>
            <person name="Henrissat B."/>
            <person name="Grigoriev I."/>
            <person name="Martin F."/>
            <person name="Perotto S."/>
        </authorList>
    </citation>
    <scope>NUCLEOTIDE SEQUENCE [LARGE SCALE GENOMIC DNA]</scope>
    <source>
        <strain evidence="2 3">F</strain>
    </source>
</reference>
<dbReference type="AlphaFoldDB" id="A0A2J6S5J0"/>
<evidence type="ECO:0000259" key="1">
    <source>
        <dbReference type="Pfam" id="PF20150"/>
    </source>
</evidence>
<organism evidence="2 3">
    <name type="scientific">Hyaloscypha variabilis (strain UAMH 11265 / GT02V1 / F)</name>
    <name type="common">Meliniomyces variabilis</name>
    <dbReference type="NCBI Taxonomy" id="1149755"/>
    <lineage>
        <taxon>Eukaryota</taxon>
        <taxon>Fungi</taxon>
        <taxon>Dikarya</taxon>
        <taxon>Ascomycota</taxon>
        <taxon>Pezizomycotina</taxon>
        <taxon>Leotiomycetes</taxon>
        <taxon>Helotiales</taxon>
        <taxon>Hyaloscyphaceae</taxon>
        <taxon>Hyaloscypha</taxon>
        <taxon>Hyaloscypha variabilis</taxon>
    </lineage>
</organism>
<keyword evidence="3" id="KW-1185">Reference proteome</keyword>
<accession>A0A2J6S5J0</accession>
<dbReference type="PANTHER" id="PTHR35910">
    <property type="entry name" value="2EXR DOMAIN-CONTAINING PROTEIN"/>
    <property type="match status" value="1"/>
</dbReference>
<evidence type="ECO:0000313" key="3">
    <source>
        <dbReference type="Proteomes" id="UP000235786"/>
    </source>
</evidence>
<feature type="domain" description="2EXR" evidence="1">
    <location>
        <begin position="23"/>
        <end position="85"/>
    </location>
</feature>
<protein>
    <recommendedName>
        <fullName evidence="1">2EXR domain-containing protein</fullName>
    </recommendedName>
</protein>
<dbReference type="PANTHER" id="PTHR35910:SF1">
    <property type="entry name" value="2EXR DOMAIN-CONTAINING PROTEIN"/>
    <property type="match status" value="1"/>
</dbReference>
<name>A0A2J6S5J0_HYAVF</name>
<proteinExistence type="predicted"/>
<gene>
    <name evidence="2" type="ORF">L207DRAFT_576908</name>
</gene>
<sequence length="225" mass="25729">MATTTESAATTSQPDLEVTATSFTLFPKLPKEIHLNIWHNAFPPPRIVRLDRKWDRAKFPVTLWVNVESRAETLMHYRVALNQDLRIAGFDWVADFVKGQDIASFNSRGVLRYYARFVRTLFVLRRHFGGGLRTIQQLEITSIGSAIVGEGLDKVVSVLRVLLLGFTALKTVTFIGRNVWQNPAFLEKFECFEKDMNLFFAAHKGHWGRTGSPKVVFIELDTMRK</sequence>
<dbReference type="Pfam" id="PF20150">
    <property type="entry name" value="2EXR"/>
    <property type="match status" value="1"/>
</dbReference>
<evidence type="ECO:0000313" key="2">
    <source>
        <dbReference type="EMBL" id="PMD46027.1"/>
    </source>
</evidence>
<dbReference type="OrthoDB" id="3530648at2759"/>